<dbReference type="AlphaFoldDB" id="A0A8J2QEN3"/>
<reference evidence="2" key="1">
    <citation type="submission" date="2021-09" db="EMBL/GenBank/DDBJ databases">
        <authorList>
            <person name="Martin H S."/>
        </authorList>
    </citation>
    <scope>NUCLEOTIDE SEQUENCE</scope>
</reference>
<sequence>MHKKEEEEVSASNSKANVEELTPKSRSSSREPAALKKSSKCIFCKKVTRNQDKQLHLCLEISAAEKIFSTARRKEDHVFTELSTCQRPEDLFAIGVRYHKHCYLDYLRLPRSSELPAGRPSNQIPKEILINAFDKLIDEIKDRLPTQSNDSLNLQILRVQ</sequence>
<evidence type="ECO:0000313" key="2">
    <source>
        <dbReference type="EMBL" id="CAG9561075.1"/>
    </source>
</evidence>
<protein>
    <submittedName>
        <fullName evidence="2">(African queen) hypothetical protein</fullName>
    </submittedName>
</protein>
<name>A0A8J2QEN3_9NEOP</name>
<gene>
    <name evidence="2" type="ORF">DCHRY22_LOCUS2644</name>
</gene>
<evidence type="ECO:0000313" key="3">
    <source>
        <dbReference type="Proteomes" id="UP000789524"/>
    </source>
</evidence>
<dbReference type="OrthoDB" id="7455129at2759"/>
<accession>A0A8J2QEN3</accession>
<feature type="region of interest" description="Disordered" evidence="1">
    <location>
        <begin position="1"/>
        <end position="36"/>
    </location>
</feature>
<comment type="caution">
    <text evidence="2">The sequence shown here is derived from an EMBL/GenBank/DDBJ whole genome shotgun (WGS) entry which is preliminary data.</text>
</comment>
<organism evidence="2 3">
    <name type="scientific">Danaus chrysippus</name>
    <name type="common">African queen</name>
    <dbReference type="NCBI Taxonomy" id="151541"/>
    <lineage>
        <taxon>Eukaryota</taxon>
        <taxon>Metazoa</taxon>
        <taxon>Ecdysozoa</taxon>
        <taxon>Arthropoda</taxon>
        <taxon>Hexapoda</taxon>
        <taxon>Insecta</taxon>
        <taxon>Pterygota</taxon>
        <taxon>Neoptera</taxon>
        <taxon>Endopterygota</taxon>
        <taxon>Lepidoptera</taxon>
        <taxon>Glossata</taxon>
        <taxon>Ditrysia</taxon>
        <taxon>Papilionoidea</taxon>
        <taxon>Nymphalidae</taxon>
        <taxon>Danainae</taxon>
        <taxon>Danaini</taxon>
        <taxon>Danaina</taxon>
        <taxon>Danaus</taxon>
        <taxon>Anosia</taxon>
    </lineage>
</organism>
<evidence type="ECO:0000256" key="1">
    <source>
        <dbReference type="SAM" id="MobiDB-lite"/>
    </source>
</evidence>
<keyword evidence="3" id="KW-1185">Reference proteome</keyword>
<dbReference type="EMBL" id="CAKASE010000046">
    <property type="protein sequence ID" value="CAG9561075.1"/>
    <property type="molecule type" value="Genomic_DNA"/>
</dbReference>
<proteinExistence type="predicted"/>
<dbReference type="Proteomes" id="UP000789524">
    <property type="component" value="Unassembled WGS sequence"/>
</dbReference>